<evidence type="ECO:0000256" key="1">
    <source>
        <dbReference type="SAM" id="MobiDB-lite"/>
    </source>
</evidence>
<feature type="region of interest" description="Disordered" evidence="1">
    <location>
        <begin position="220"/>
        <end position="241"/>
    </location>
</feature>
<keyword evidence="2" id="KW-0472">Membrane</keyword>
<keyword evidence="2" id="KW-1133">Transmembrane helix</keyword>
<dbReference type="Proteomes" id="UP001218188">
    <property type="component" value="Unassembled WGS sequence"/>
</dbReference>
<evidence type="ECO:0000256" key="2">
    <source>
        <dbReference type="SAM" id="Phobius"/>
    </source>
</evidence>
<dbReference type="AlphaFoldDB" id="A0AAD6SDU2"/>
<accession>A0AAD6SDU2</accession>
<evidence type="ECO:0000313" key="4">
    <source>
        <dbReference type="Proteomes" id="UP001218188"/>
    </source>
</evidence>
<gene>
    <name evidence="3" type="ORF">C8F04DRAFT_1271195</name>
</gene>
<sequence length="241" mass="25674">MAAETPIPSIFDPAEASSIALFIAATSTTSTLPASQTQTSSASQAASTSGRSTASGSVSPSQSSVFLPKAAVPIGGIIGAVVGICSIIALGMLLALLRRRRHQRQQHTVHELPEAATTPYPVFFPDIAAAAAAIHNDAADISDARSISKVRREYLRNELLATQEKITHIQNLERRTASTPEGGRFRRLLSARGADSGLVSELRERNEKLMSQINQLQAQMESPWARGLSDEAPPGYSEEEA</sequence>
<keyword evidence="2" id="KW-0812">Transmembrane</keyword>
<feature type="region of interest" description="Disordered" evidence="1">
    <location>
        <begin position="33"/>
        <end position="63"/>
    </location>
</feature>
<name>A0AAD6SDU2_9AGAR</name>
<dbReference type="EMBL" id="JARJCM010000185">
    <property type="protein sequence ID" value="KAJ7023622.1"/>
    <property type="molecule type" value="Genomic_DNA"/>
</dbReference>
<feature type="transmembrane region" description="Helical" evidence="2">
    <location>
        <begin position="70"/>
        <end position="97"/>
    </location>
</feature>
<reference evidence="3" key="1">
    <citation type="submission" date="2023-03" db="EMBL/GenBank/DDBJ databases">
        <title>Massive genome expansion in bonnet fungi (Mycena s.s.) driven by repeated elements and novel gene families across ecological guilds.</title>
        <authorList>
            <consortium name="Lawrence Berkeley National Laboratory"/>
            <person name="Harder C.B."/>
            <person name="Miyauchi S."/>
            <person name="Viragh M."/>
            <person name="Kuo A."/>
            <person name="Thoen E."/>
            <person name="Andreopoulos B."/>
            <person name="Lu D."/>
            <person name="Skrede I."/>
            <person name="Drula E."/>
            <person name="Henrissat B."/>
            <person name="Morin E."/>
            <person name="Kohler A."/>
            <person name="Barry K."/>
            <person name="LaButti K."/>
            <person name="Morin E."/>
            <person name="Salamov A."/>
            <person name="Lipzen A."/>
            <person name="Mereny Z."/>
            <person name="Hegedus B."/>
            <person name="Baldrian P."/>
            <person name="Stursova M."/>
            <person name="Weitz H."/>
            <person name="Taylor A."/>
            <person name="Grigoriev I.V."/>
            <person name="Nagy L.G."/>
            <person name="Martin F."/>
            <person name="Kauserud H."/>
        </authorList>
    </citation>
    <scope>NUCLEOTIDE SEQUENCE</scope>
    <source>
        <strain evidence="3">CBHHK200</strain>
    </source>
</reference>
<comment type="caution">
    <text evidence="3">The sequence shown here is derived from an EMBL/GenBank/DDBJ whole genome shotgun (WGS) entry which is preliminary data.</text>
</comment>
<proteinExistence type="predicted"/>
<evidence type="ECO:0000313" key="3">
    <source>
        <dbReference type="EMBL" id="KAJ7023622.1"/>
    </source>
</evidence>
<protein>
    <submittedName>
        <fullName evidence="3">Uncharacterized protein</fullName>
    </submittedName>
</protein>
<organism evidence="3 4">
    <name type="scientific">Mycena alexandri</name>
    <dbReference type="NCBI Taxonomy" id="1745969"/>
    <lineage>
        <taxon>Eukaryota</taxon>
        <taxon>Fungi</taxon>
        <taxon>Dikarya</taxon>
        <taxon>Basidiomycota</taxon>
        <taxon>Agaricomycotina</taxon>
        <taxon>Agaricomycetes</taxon>
        <taxon>Agaricomycetidae</taxon>
        <taxon>Agaricales</taxon>
        <taxon>Marasmiineae</taxon>
        <taxon>Mycenaceae</taxon>
        <taxon>Mycena</taxon>
    </lineage>
</organism>
<keyword evidence="4" id="KW-1185">Reference proteome</keyword>